<dbReference type="Pfam" id="PF02627">
    <property type="entry name" value="CMD"/>
    <property type="match status" value="2"/>
</dbReference>
<dbReference type="InterPro" id="IPR052512">
    <property type="entry name" value="4CMD/NDH-1_regulator"/>
</dbReference>
<sequence>MAQTNDYSLQGIEARVSAEAKAQSALPQRMQYLIRISALTALGANQLLRQDITQALDAGINPNELYEAIVQGMAYSGLARAIDAATILEDIAATRGMKVDPQQGTVTDDSRFADGLKAQQTIFGVDNINAMQQAAPQDEHYLKVEALSAFCFGDSYTRKVLTLKERELLTFCYITALGGNWPQVKAHTGGNLNMGTTREELIGAIEVMMPLIGFPKTLNALAFVGQLPPPKEAGA</sequence>
<dbReference type="AlphaFoldDB" id="A0A9E2KN74"/>
<accession>A0A9E2KN74</accession>
<dbReference type="InterPro" id="IPR003779">
    <property type="entry name" value="CMD-like"/>
</dbReference>
<evidence type="ECO:0000313" key="3">
    <source>
        <dbReference type="Proteomes" id="UP000824150"/>
    </source>
</evidence>
<dbReference type="Gene3D" id="1.20.1290.10">
    <property type="entry name" value="AhpD-like"/>
    <property type="match status" value="1"/>
</dbReference>
<name>A0A9E2KN74_9GAMM</name>
<feature type="domain" description="Carboxymuconolactone decarboxylase-like" evidence="1">
    <location>
        <begin position="145"/>
        <end position="224"/>
    </location>
</feature>
<evidence type="ECO:0000313" key="2">
    <source>
        <dbReference type="EMBL" id="MBU3826886.1"/>
    </source>
</evidence>
<dbReference type="InterPro" id="IPR029032">
    <property type="entry name" value="AhpD-like"/>
</dbReference>
<proteinExistence type="predicted"/>
<protein>
    <submittedName>
        <fullName evidence="2">Carboxymuconolactone decarboxylase family protein</fullName>
    </submittedName>
</protein>
<comment type="caution">
    <text evidence="2">The sequence shown here is derived from an EMBL/GenBank/DDBJ whole genome shotgun (WGS) entry which is preliminary data.</text>
</comment>
<dbReference type="Proteomes" id="UP000824150">
    <property type="component" value="Unassembled WGS sequence"/>
</dbReference>
<organism evidence="2 3">
    <name type="scientific">Candidatus Anaerobiospirillum merdipullorum</name>
    <dbReference type="NCBI Taxonomy" id="2838450"/>
    <lineage>
        <taxon>Bacteria</taxon>
        <taxon>Pseudomonadati</taxon>
        <taxon>Pseudomonadota</taxon>
        <taxon>Gammaproteobacteria</taxon>
        <taxon>Aeromonadales</taxon>
        <taxon>Succinivibrionaceae</taxon>
        <taxon>Anaerobiospirillum</taxon>
    </lineage>
</organism>
<evidence type="ECO:0000259" key="1">
    <source>
        <dbReference type="Pfam" id="PF02627"/>
    </source>
</evidence>
<dbReference type="PANTHER" id="PTHR33570">
    <property type="entry name" value="4-CARBOXYMUCONOLACTONE DECARBOXYLASE FAMILY PROTEIN"/>
    <property type="match status" value="1"/>
</dbReference>
<reference evidence="2" key="2">
    <citation type="submission" date="2021-04" db="EMBL/GenBank/DDBJ databases">
        <authorList>
            <person name="Gilroy R."/>
        </authorList>
    </citation>
    <scope>NUCLEOTIDE SEQUENCE</scope>
    <source>
        <strain evidence="2">687</strain>
    </source>
</reference>
<reference evidence="2" key="1">
    <citation type="journal article" date="2021" name="PeerJ">
        <title>Extensive microbial diversity within the chicken gut microbiome revealed by metagenomics and culture.</title>
        <authorList>
            <person name="Gilroy R."/>
            <person name="Ravi A."/>
            <person name="Getino M."/>
            <person name="Pursley I."/>
            <person name="Horton D.L."/>
            <person name="Alikhan N.F."/>
            <person name="Baker D."/>
            <person name="Gharbi K."/>
            <person name="Hall N."/>
            <person name="Watson M."/>
            <person name="Adriaenssens E.M."/>
            <person name="Foster-Nyarko E."/>
            <person name="Jarju S."/>
            <person name="Secka A."/>
            <person name="Antonio M."/>
            <person name="Oren A."/>
            <person name="Chaudhuri R.R."/>
            <person name="La Ragione R."/>
            <person name="Hildebrand F."/>
            <person name="Pallen M.J."/>
        </authorList>
    </citation>
    <scope>NUCLEOTIDE SEQUENCE</scope>
    <source>
        <strain evidence="2">687</strain>
    </source>
</reference>
<dbReference type="PANTHER" id="PTHR33570:SF2">
    <property type="entry name" value="CARBOXYMUCONOLACTONE DECARBOXYLASE-LIKE DOMAIN-CONTAINING PROTEIN"/>
    <property type="match status" value="1"/>
</dbReference>
<feature type="domain" description="Carboxymuconolactone decarboxylase-like" evidence="1">
    <location>
        <begin position="19"/>
        <end position="90"/>
    </location>
</feature>
<dbReference type="SUPFAM" id="SSF69118">
    <property type="entry name" value="AhpD-like"/>
    <property type="match status" value="1"/>
</dbReference>
<dbReference type="GO" id="GO:0051920">
    <property type="term" value="F:peroxiredoxin activity"/>
    <property type="evidence" value="ECO:0007669"/>
    <property type="project" value="InterPro"/>
</dbReference>
<dbReference type="EMBL" id="JAHLFG010000059">
    <property type="protein sequence ID" value="MBU3826886.1"/>
    <property type="molecule type" value="Genomic_DNA"/>
</dbReference>
<gene>
    <name evidence="2" type="ORF">IAA31_05295</name>
</gene>